<dbReference type="CDD" id="cd02440">
    <property type="entry name" value="AdoMet_MTases"/>
    <property type="match status" value="1"/>
</dbReference>
<dbReference type="InterPro" id="IPR029063">
    <property type="entry name" value="SAM-dependent_MTases_sf"/>
</dbReference>
<organism evidence="3 4">
    <name type="scientific">Nicoliella spurrieriana</name>
    <dbReference type="NCBI Taxonomy" id="2925830"/>
    <lineage>
        <taxon>Bacteria</taxon>
        <taxon>Bacillati</taxon>
        <taxon>Bacillota</taxon>
        <taxon>Bacilli</taxon>
        <taxon>Lactobacillales</taxon>
        <taxon>Lactobacillaceae</taxon>
        <taxon>Nicoliella</taxon>
    </lineage>
</organism>
<proteinExistence type="predicted"/>
<name>A0A976RRC3_9LACO</name>
<dbReference type="RefSeq" id="WP_260116268.1">
    <property type="nucleotide sequence ID" value="NZ_CP093361.1"/>
</dbReference>
<keyword evidence="2 3" id="KW-0808">Transferase</keyword>
<protein>
    <submittedName>
        <fullName evidence="3">16S rRNA (Guanine(966)-N(2))-methyltransferase RsmD</fullName>
        <ecNumber evidence="3">2.1.1.171</ecNumber>
    </submittedName>
</protein>
<dbReference type="Gene3D" id="3.40.50.150">
    <property type="entry name" value="Vaccinia Virus protein VP39"/>
    <property type="match status" value="1"/>
</dbReference>
<dbReference type="GO" id="GO:0052913">
    <property type="term" value="F:16S rRNA (guanine(966)-N(2))-methyltransferase activity"/>
    <property type="evidence" value="ECO:0007669"/>
    <property type="project" value="UniProtKB-EC"/>
</dbReference>
<sequence length="186" mass="20757">MRVISGKFGKRSLRAVPGRLTRPTTDKVKESLFNMIGPYFDGGNFLDLFAGSGGVAIEAVSRGFNSATLVDKQYAAIKTINENIKLTREPERFNVYKMTAESALNKLSKNSISFDMVFLDPPYKQAKMINDLANLSKLKLLNPGALVICETDNNTVLADDVPNYQLIRQKEYGLTVVSIYKFMEDD</sequence>
<dbReference type="GO" id="GO:0003676">
    <property type="term" value="F:nucleic acid binding"/>
    <property type="evidence" value="ECO:0007669"/>
    <property type="project" value="InterPro"/>
</dbReference>
<dbReference type="Pfam" id="PF03602">
    <property type="entry name" value="Cons_hypoth95"/>
    <property type="match status" value="1"/>
</dbReference>
<evidence type="ECO:0000256" key="1">
    <source>
        <dbReference type="ARBA" id="ARBA00022603"/>
    </source>
</evidence>
<reference evidence="3" key="1">
    <citation type="journal article" date="2022" name="Int. J. Syst. Evol. Microbiol.">
        <title>Apilactobacillus apisilvae sp. nov., Nicolia spurrieriana gen. nov. sp. nov., Bombilactobacillus folatiphilus sp. nov. and Bombilactobacillus thymidiniphilus sp. nov., four new lactic acid bacterial isolates from stingless bees Tetragonula carbonaria and Austroplebeia australis.</title>
        <authorList>
            <person name="Oliphant S.A."/>
            <person name="Watson-Haigh N.S."/>
            <person name="Sumby K.M."/>
            <person name="Gardner J."/>
            <person name="Groom S."/>
            <person name="Jiranek V."/>
        </authorList>
    </citation>
    <scope>NUCLEOTIDE SEQUENCE</scope>
    <source>
        <strain evidence="3">SGEP1_A5</strain>
    </source>
</reference>
<evidence type="ECO:0000256" key="2">
    <source>
        <dbReference type="ARBA" id="ARBA00022679"/>
    </source>
</evidence>
<accession>A0A976RRC3</accession>
<keyword evidence="4" id="KW-1185">Reference proteome</keyword>
<gene>
    <name evidence="3" type="primary">rsmD</name>
    <name evidence="3" type="ORF">MOO44_06110</name>
</gene>
<dbReference type="PANTHER" id="PTHR43542:SF1">
    <property type="entry name" value="METHYLTRANSFERASE"/>
    <property type="match status" value="1"/>
</dbReference>
<dbReference type="NCBIfam" id="TIGR00095">
    <property type="entry name" value="16S rRNA (guanine(966)-N(2))-methyltransferase RsmD"/>
    <property type="match status" value="1"/>
</dbReference>
<dbReference type="Proteomes" id="UP000831181">
    <property type="component" value="Chromosome"/>
</dbReference>
<dbReference type="PANTHER" id="PTHR43542">
    <property type="entry name" value="METHYLTRANSFERASE"/>
    <property type="match status" value="1"/>
</dbReference>
<dbReference type="InterPro" id="IPR004398">
    <property type="entry name" value="RNA_MeTrfase_RsmD"/>
</dbReference>
<evidence type="ECO:0000313" key="3">
    <source>
        <dbReference type="EMBL" id="UQS86465.1"/>
    </source>
</evidence>
<dbReference type="AlphaFoldDB" id="A0A976RRC3"/>
<keyword evidence="1 3" id="KW-0489">Methyltransferase</keyword>
<dbReference type="PIRSF" id="PIRSF004553">
    <property type="entry name" value="CHP00095"/>
    <property type="match status" value="1"/>
</dbReference>
<dbReference type="SUPFAM" id="SSF53335">
    <property type="entry name" value="S-adenosyl-L-methionine-dependent methyltransferases"/>
    <property type="match status" value="1"/>
</dbReference>
<evidence type="ECO:0000313" key="4">
    <source>
        <dbReference type="Proteomes" id="UP000831181"/>
    </source>
</evidence>
<dbReference type="EC" id="2.1.1.171" evidence="3"/>
<dbReference type="PROSITE" id="PS00092">
    <property type="entry name" value="N6_MTASE"/>
    <property type="match status" value="1"/>
</dbReference>
<dbReference type="InterPro" id="IPR002052">
    <property type="entry name" value="DNA_methylase_N6_adenine_CS"/>
</dbReference>
<dbReference type="KEGG" id="lbe:MOO44_06110"/>
<dbReference type="EMBL" id="CP093361">
    <property type="protein sequence ID" value="UQS86465.1"/>
    <property type="molecule type" value="Genomic_DNA"/>
</dbReference>